<dbReference type="Pfam" id="PF05368">
    <property type="entry name" value="NmrA"/>
    <property type="match status" value="1"/>
</dbReference>
<protein>
    <recommendedName>
        <fullName evidence="3">NmrA-like domain-containing protein</fullName>
    </recommendedName>
</protein>
<comment type="similarity">
    <text evidence="1">Belongs to the short-chain dehydrogenases/reductases (SDR) family.</text>
</comment>
<gene>
    <name evidence="4" type="ORF">LTR78_010411</name>
</gene>
<sequence length="448" mass="48871">MSLLHTQTVLITAAGGNIGSALVPKLLQHDFKLVLPRSDAARLQSKLALTTDSDRVAIETGSIKNAQWVQSILTKHAVDVVFLCLTGNDELFTTLNFLDAVQRAGCVKQLIYLSAYGDFVSANGVEEVMHVHSTAHVLVKTTIEQKLMFGAFHWKTTRLGPLLFVSNDLRSKNSMLKHGFFDEPLGEAGVGRAFESDIALAACNAILAPERWAGKKVSIGSLRRYRGSEVAEMWSQAIGRTVKMCGNDDESMLTLEDRVETHIGQGGSSGWGRDLRLMYEAFGNVGFGMTPEEYELQVELLGKESENYAKWVEESAIEQQWHQMDRYAALHHATKGPGDSRPTAEQIPDDFSLRGKLHGKTALITGGTDGLGYETARTLRLTGAKVYISGRSPKKANAAATALSLDDGFPAPSLSQSREGQRTDGARVLWTDKVLAQTPPCRQPLAGL</sequence>
<comment type="caution">
    <text evidence="4">The sequence shown here is derived from an EMBL/GenBank/DDBJ whole genome shotgun (WGS) entry which is preliminary data.</text>
</comment>
<dbReference type="InterPro" id="IPR002347">
    <property type="entry name" value="SDR_fam"/>
</dbReference>
<dbReference type="SUPFAM" id="SSF51735">
    <property type="entry name" value="NAD(P)-binding Rossmann-fold domains"/>
    <property type="match status" value="2"/>
</dbReference>
<accession>A0AAE0WI90</accession>
<keyword evidence="2" id="KW-0560">Oxidoreductase</keyword>
<evidence type="ECO:0000313" key="5">
    <source>
        <dbReference type="Proteomes" id="UP001274830"/>
    </source>
</evidence>
<keyword evidence="5" id="KW-1185">Reference proteome</keyword>
<dbReference type="Proteomes" id="UP001274830">
    <property type="component" value="Unassembled WGS sequence"/>
</dbReference>
<dbReference type="Pfam" id="PF00106">
    <property type="entry name" value="adh_short"/>
    <property type="match status" value="1"/>
</dbReference>
<name>A0AAE0WI90_9PEZI</name>
<dbReference type="InterPro" id="IPR008030">
    <property type="entry name" value="NmrA-like"/>
</dbReference>
<evidence type="ECO:0000256" key="2">
    <source>
        <dbReference type="ARBA" id="ARBA00023002"/>
    </source>
</evidence>
<evidence type="ECO:0000259" key="3">
    <source>
        <dbReference type="Pfam" id="PF05368"/>
    </source>
</evidence>
<dbReference type="Gene3D" id="3.40.50.720">
    <property type="entry name" value="NAD(P)-binding Rossmann-like Domain"/>
    <property type="match status" value="2"/>
</dbReference>
<evidence type="ECO:0000313" key="4">
    <source>
        <dbReference type="EMBL" id="KAK3669728.1"/>
    </source>
</evidence>
<dbReference type="PANTHER" id="PTHR43669:SF3">
    <property type="entry name" value="ALCOHOL DEHYDROGENASE, PUTATIVE (AFU_ORTHOLOGUE AFUA_3G03445)-RELATED"/>
    <property type="match status" value="1"/>
</dbReference>
<feature type="domain" description="NmrA-like" evidence="3">
    <location>
        <begin position="6"/>
        <end position="244"/>
    </location>
</feature>
<dbReference type="AlphaFoldDB" id="A0AAE0WI90"/>
<dbReference type="EMBL" id="JAUTXT010000074">
    <property type="protein sequence ID" value="KAK3669728.1"/>
    <property type="molecule type" value="Genomic_DNA"/>
</dbReference>
<organism evidence="4 5">
    <name type="scientific">Recurvomyces mirabilis</name>
    <dbReference type="NCBI Taxonomy" id="574656"/>
    <lineage>
        <taxon>Eukaryota</taxon>
        <taxon>Fungi</taxon>
        <taxon>Dikarya</taxon>
        <taxon>Ascomycota</taxon>
        <taxon>Pezizomycotina</taxon>
        <taxon>Dothideomycetes</taxon>
        <taxon>Dothideomycetidae</taxon>
        <taxon>Mycosphaerellales</taxon>
        <taxon>Teratosphaeriaceae</taxon>
        <taxon>Recurvomyces</taxon>
    </lineage>
</organism>
<evidence type="ECO:0000256" key="1">
    <source>
        <dbReference type="ARBA" id="ARBA00006484"/>
    </source>
</evidence>
<dbReference type="InterPro" id="IPR036291">
    <property type="entry name" value="NAD(P)-bd_dom_sf"/>
</dbReference>
<dbReference type="GO" id="GO:0016491">
    <property type="term" value="F:oxidoreductase activity"/>
    <property type="evidence" value="ECO:0007669"/>
    <property type="project" value="UniProtKB-KW"/>
</dbReference>
<proteinExistence type="inferred from homology"/>
<dbReference type="PANTHER" id="PTHR43669">
    <property type="entry name" value="5-KETO-D-GLUCONATE 5-REDUCTASE"/>
    <property type="match status" value="1"/>
</dbReference>
<reference evidence="4" key="1">
    <citation type="submission" date="2023-07" db="EMBL/GenBank/DDBJ databases">
        <title>Black Yeasts Isolated from many extreme environments.</title>
        <authorList>
            <person name="Coleine C."/>
            <person name="Stajich J.E."/>
            <person name="Selbmann L."/>
        </authorList>
    </citation>
    <scope>NUCLEOTIDE SEQUENCE</scope>
    <source>
        <strain evidence="4">CCFEE 5485</strain>
    </source>
</reference>